<dbReference type="AlphaFoldDB" id="A0A0R1R6K2"/>
<dbReference type="EMBL" id="AZFC01000001">
    <property type="protein sequence ID" value="KRL50596.1"/>
    <property type="molecule type" value="Genomic_DNA"/>
</dbReference>
<evidence type="ECO:0000313" key="3">
    <source>
        <dbReference type="EMBL" id="KRL50596.1"/>
    </source>
</evidence>
<dbReference type="RefSeq" id="WP_225351224.1">
    <property type="nucleotide sequence ID" value="NZ_AZFC01000001.1"/>
</dbReference>
<dbReference type="SMART" id="SM00899">
    <property type="entry name" value="FeoA"/>
    <property type="match status" value="1"/>
</dbReference>
<proteinExistence type="predicted"/>
<name>A0A0R1R6K2_9LACO</name>
<accession>A0A0R1R6K2</accession>
<evidence type="ECO:0000256" key="1">
    <source>
        <dbReference type="ARBA" id="ARBA00023004"/>
    </source>
</evidence>
<comment type="caution">
    <text evidence="3">The sequence shown here is derived from an EMBL/GenBank/DDBJ whole genome shotgun (WGS) entry which is preliminary data.</text>
</comment>
<evidence type="ECO:0000313" key="4">
    <source>
        <dbReference type="Proteomes" id="UP000051835"/>
    </source>
</evidence>
<dbReference type="Proteomes" id="UP000051835">
    <property type="component" value="Unassembled WGS sequence"/>
</dbReference>
<dbReference type="SUPFAM" id="SSF50037">
    <property type="entry name" value="C-terminal domain of transcriptional repressors"/>
    <property type="match status" value="1"/>
</dbReference>
<protein>
    <recommendedName>
        <fullName evidence="2">Ferrous iron transporter FeoA-like domain-containing protein</fullName>
    </recommendedName>
</protein>
<dbReference type="GO" id="GO:0046914">
    <property type="term" value="F:transition metal ion binding"/>
    <property type="evidence" value="ECO:0007669"/>
    <property type="project" value="InterPro"/>
</dbReference>
<sequence>MQLFSQDIMVHQLTTHSFQQLDPLTVRRLERLGIRPGSQLTVIRQYPFHGPVILQVDQQQIALRYPVFQALIGGA</sequence>
<dbReference type="InterPro" id="IPR007167">
    <property type="entry name" value="Fe-transptr_FeoA-like"/>
</dbReference>
<dbReference type="PATRIC" id="fig|1423805.4.peg.1757"/>
<evidence type="ECO:0000259" key="2">
    <source>
        <dbReference type="SMART" id="SM00899"/>
    </source>
</evidence>
<gene>
    <name evidence="3" type="ORF">FD37_GL001715</name>
</gene>
<reference evidence="3 4" key="1">
    <citation type="journal article" date="2015" name="Genome Announc.">
        <title>Expanding the biotechnology potential of lactobacilli through comparative genomics of 213 strains and associated genera.</title>
        <authorList>
            <person name="Sun Z."/>
            <person name="Harris H.M."/>
            <person name="McCann A."/>
            <person name="Guo C."/>
            <person name="Argimon S."/>
            <person name="Zhang W."/>
            <person name="Yang X."/>
            <person name="Jeffery I.B."/>
            <person name="Cooney J.C."/>
            <person name="Kagawa T.F."/>
            <person name="Liu W."/>
            <person name="Song Y."/>
            <person name="Salvetti E."/>
            <person name="Wrobel A."/>
            <person name="Rasinkangas P."/>
            <person name="Parkhill J."/>
            <person name="Rea M.C."/>
            <person name="O'Sullivan O."/>
            <person name="Ritari J."/>
            <person name="Douillard F.P."/>
            <person name="Paul Ross R."/>
            <person name="Yang R."/>
            <person name="Briner A.E."/>
            <person name="Felis G.E."/>
            <person name="de Vos W.M."/>
            <person name="Barrangou R."/>
            <person name="Klaenhammer T.R."/>
            <person name="Caufield P.W."/>
            <person name="Cui Y."/>
            <person name="Zhang H."/>
            <person name="O'Toole P.W."/>
        </authorList>
    </citation>
    <scope>NUCLEOTIDE SEQUENCE [LARGE SCALE GENOMIC DNA]</scope>
    <source>
        <strain evidence="3 4">DSM 15429</strain>
    </source>
</reference>
<dbReference type="Gene3D" id="2.30.30.90">
    <property type="match status" value="1"/>
</dbReference>
<keyword evidence="1" id="KW-0408">Iron</keyword>
<dbReference type="Pfam" id="PF04023">
    <property type="entry name" value="FeoA"/>
    <property type="match status" value="1"/>
</dbReference>
<dbReference type="InterPro" id="IPR038157">
    <property type="entry name" value="FeoA_core_dom"/>
</dbReference>
<organism evidence="3 4">
    <name type="scientific">Levilactobacillus spicheri DSM 15429</name>
    <dbReference type="NCBI Taxonomy" id="1423805"/>
    <lineage>
        <taxon>Bacteria</taxon>
        <taxon>Bacillati</taxon>
        <taxon>Bacillota</taxon>
        <taxon>Bacilli</taxon>
        <taxon>Lactobacillales</taxon>
        <taxon>Lactobacillaceae</taxon>
        <taxon>Levilactobacillus</taxon>
    </lineage>
</organism>
<feature type="domain" description="Ferrous iron transporter FeoA-like" evidence="2">
    <location>
        <begin position="8"/>
        <end position="75"/>
    </location>
</feature>
<dbReference type="InterPro" id="IPR008988">
    <property type="entry name" value="Transcriptional_repressor_C"/>
</dbReference>